<feature type="transmembrane region" description="Helical" evidence="3">
    <location>
        <begin position="773"/>
        <end position="792"/>
    </location>
</feature>
<evidence type="ECO:0000313" key="5">
    <source>
        <dbReference type="Proteomes" id="UP000192652"/>
    </source>
</evidence>
<dbReference type="InterPro" id="IPR019286">
    <property type="entry name" value="DUF2339_TM"/>
</dbReference>
<feature type="coiled-coil region" evidence="1">
    <location>
        <begin position="17"/>
        <end position="44"/>
    </location>
</feature>
<feature type="compositionally biased region" description="Low complexity" evidence="2">
    <location>
        <begin position="383"/>
        <end position="394"/>
    </location>
</feature>
<feature type="transmembrane region" description="Helical" evidence="3">
    <location>
        <begin position="500"/>
        <end position="522"/>
    </location>
</feature>
<dbReference type="Pfam" id="PF10101">
    <property type="entry name" value="DUF2339"/>
    <property type="match status" value="2"/>
</dbReference>
<gene>
    <name evidence="4" type="ORF">BTR14_14315</name>
</gene>
<feature type="transmembrane region" description="Helical" evidence="3">
    <location>
        <begin position="707"/>
        <end position="725"/>
    </location>
</feature>
<feature type="transmembrane region" description="Helical" evidence="3">
    <location>
        <begin position="932"/>
        <end position="949"/>
    </location>
</feature>
<evidence type="ECO:0000256" key="1">
    <source>
        <dbReference type="SAM" id="Coils"/>
    </source>
</evidence>
<feature type="transmembrane region" description="Helical" evidence="3">
    <location>
        <begin position="901"/>
        <end position="920"/>
    </location>
</feature>
<feature type="transmembrane region" description="Helical" evidence="3">
    <location>
        <begin position="837"/>
        <end position="857"/>
    </location>
</feature>
<reference evidence="4 5" key="1">
    <citation type="journal article" date="2017" name="Antonie Van Leeuwenhoek">
        <title>Rhizobium rhizosphaerae sp. nov., a novel species isolated from rice rhizosphere.</title>
        <authorList>
            <person name="Zhao J.J."/>
            <person name="Zhang J."/>
            <person name="Zhang R.J."/>
            <person name="Zhang C.W."/>
            <person name="Yin H.Q."/>
            <person name="Zhang X.X."/>
        </authorList>
    </citation>
    <scope>NUCLEOTIDE SEQUENCE [LARGE SCALE GENOMIC DNA]</scope>
    <source>
        <strain evidence="4 5">RD15</strain>
    </source>
</reference>
<feature type="transmembrane region" description="Helical" evidence="3">
    <location>
        <begin position="745"/>
        <end position="761"/>
    </location>
</feature>
<keyword evidence="3" id="KW-0812">Transmembrane</keyword>
<keyword evidence="3" id="KW-1133">Transmembrane helix</keyword>
<evidence type="ECO:0000313" key="4">
    <source>
        <dbReference type="EMBL" id="OQP85648.1"/>
    </source>
</evidence>
<feature type="transmembrane region" description="Helical" evidence="3">
    <location>
        <begin position="534"/>
        <end position="555"/>
    </location>
</feature>
<feature type="transmembrane region" description="Helical" evidence="3">
    <location>
        <begin position="201"/>
        <end position="225"/>
    </location>
</feature>
<feature type="transmembrane region" description="Helical" evidence="3">
    <location>
        <begin position="812"/>
        <end position="830"/>
    </location>
</feature>
<evidence type="ECO:0008006" key="6">
    <source>
        <dbReference type="Google" id="ProtNLM"/>
    </source>
</evidence>
<feature type="transmembrane region" description="Helical" evidence="3">
    <location>
        <begin position="440"/>
        <end position="457"/>
    </location>
</feature>
<organism evidence="4 5">
    <name type="scientific">Xaviernesmea rhizosphaerae</name>
    <dbReference type="NCBI Taxonomy" id="1672749"/>
    <lineage>
        <taxon>Bacteria</taxon>
        <taxon>Pseudomonadati</taxon>
        <taxon>Pseudomonadota</taxon>
        <taxon>Alphaproteobacteria</taxon>
        <taxon>Hyphomicrobiales</taxon>
        <taxon>Rhizobiaceae</taxon>
        <taxon>Rhizobium/Agrobacterium group</taxon>
        <taxon>Xaviernesmea</taxon>
    </lineage>
</organism>
<feature type="transmembrane region" description="Helical" evidence="3">
    <location>
        <begin position="170"/>
        <end position="189"/>
    </location>
</feature>
<feature type="transmembrane region" description="Helical" evidence="3">
    <location>
        <begin position="462"/>
        <end position="480"/>
    </location>
</feature>
<feature type="transmembrane region" description="Helical" evidence="3">
    <location>
        <begin position="675"/>
        <end position="695"/>
    </location>
</feature>
<dbReference type="PANTHER" id="PTHR38434">
    <property type="entry name" value="BLL2549 PROTEIN"/>
    <property type="match status" value="1"/>
</dbReference>
<evidence type="ECO:0000256" key="3">
    <source>
        <dbReference type="SAM" id="Phobius"/>
    </source>
</evidence>
<keyword evidence="3" id="KW-0472">Membrane</keyword>
<feature type="transmembrane region" description="Helical" evidence="3">
    <location>
        <begin position="258"/>
        <end position="275"/>
    </location>
</feature>
<name>A0ABX3PB45_9HYPH</name>
<evidence type="ECO:0000256" key="2">
    <source>
        <dbReference type="SAM" id="MobiDB-lite"/>
    </source>
</evidence>
<feature type="transmembrane region" description="Helical" evidence="3">
    <location>
        <begin position="281"/>
        <end position="299"/>
    </location>
</feature>
<dbReference type="InterPro" id="IPR014600">
    <property type="entry name" value="UCP035905_mem"/>
</dbReference>
<comment type="caution">
    <text evidence="4">The sequence shown here is derived from an EMBL/GenBank/DDBJ whole genome shotgun (WGS) entry which is preliminary data.</text>
</comment>
<proteinExistence type="predicted"/>
<feature type="transmembrane region" description="Helical" evidence="3">
    <location>
        <begin position="617"/>
        <end position="635"/>
    </location>
</feature>
<dbReference type="PIRSF" id="PIRSF035905">
    <property type="entry name" value="UCP035905_mp"/>
    <property type="match status" value="1"/>
</dbReference>
<feature type="transmembrane region" description="Helical" evidence="3">
    <location>
        <begin position="332"/>
        <end position="352"/>
    </location>
</feature>
<keyword evidence="1" id="KW-0175">Coiled coil</keyword>
<feature type="region of interest" description="Disordered" evidence="2">
    <location>
        <begin position="967"/>
        <end position="995"/>
    </location>
</feature>
<dbReference type="Proteomes" id="UP000192652">
    <property type="component" value="Unassembled WGS sequence"/>
</dbReference>
<feature type="transmembrane region" description="Helical" evidence="3">
    <location>
        <begin position="877"/>
        <end position="894"/>
    </location>
</feature>
<sequence length="995" mass="102527">MMDLLMLGAFLLALLAFARARRTEERLASDVKALKAEIAALRAVLPGLAGGQPESLPQPLAEATPADGAALPAEDGLTAVWPGAQAGSAQAEGGAVLERAARGEPAPEARGDAAFPESGPVDAVAAPRLESLESRLGARWAVWTGGLALALGGIFLVRYSIEAGLVGPGIRVALALLFGLALIGAGEIVRRRAVPALSARFSNAMIPGVLTAAGAASLFGALYAAHALYGFIGPVSAYLLLSAVSLGVVALSLRYGQALAGLGLAGSLITPALVSSDDPNFWALFLFLAIAWTGTALAARLKGWRIVPALANLGLLGWILLALLGSGMTDELPIVTALLVMIAGTGLIWPAAALGHRREADAPDAATAGAEREIPVASDKPDAAAAAPGTAPADMPDRPRRPWLAPLRVPFLGITFTLALTVFLSALALATLSLDRPLDGISQASAVLAALAILAALRRGMLYPALAAAFGAVGAVDLYADLLTPSGAMLGAPPPNWTVAAFAAGLSFLLIAFAWPGLRLRMMPASERPPTGRLAAAIAGLTPVGLMGLSFLMVGVFAQDLLHQLLCLALAALLLTLTEATARWPVSPQAPGETARGLLMAGALCLIALAAHASGNGLATVLIIALAGLGFTLATGWRAFPALPFITVLAAAILLARYAATPTIVPAEALGRTPLFNALLPGYGLPAVMLILAAWRLRAWPDARARELLQALGCLFLLLTIGMLVRHALHGGVIDASVPSLGEQAIYTLLLIGASGILTVLERRSPSRFFRLGSMALSAVSVGLVLIAHLIALNPYFTGEPLGRYPLVDLLGLGYLLPGLGFAGLAYLAAGRRPKPYVTLIGAAAGVMIFAWATLSVRRVWHGEGIASWKGFLPAETYAYSAVWLGLGVVLLIAGARRHAVALRLASAALVLVAVLKVFLIDMSNLEGVLRALSFIGLGGVLIGIGLFYQKILSGVGMPALPAALRSGTTATTPPVPEQDSLDDRPSPDDTRDDR</sequence>
<feature type="region of interest" description="Disordered" evidence="2">
    <location>
        <begin position="378"/>
        <end position="399"/>
    </location>
</feature>
<feature type="transmembrane region" description="Helical" evidence="3">
    <location>
        <begin position="409"/>
        <end position="434"/>
    </location>
</feature>
<dbReference type="EMBL" id="MSPX01000012">
    <property type="protein sequence ID" value="OQP85648.1"/>
    <property type="molecule type" value="Genomic_DNA"/>
</dbReference>
<feature type="transmembrane region" description="Helical" evidence="3">
    <location>
        <begin position="231"/>
        <end position="251"/>
    </location>
</feature>
<accession>A0ABX3PB45</accession>
<feature type="transmembrane region" description="Helical" evidence="3">
    <location>
        <begin position="642"/>
        <end position="660"/>
    </location>
</feature>
<protein>
    <recommendedName>
        <fullName evidence="6">DUF2339 domain-containing protein</fullName>
    </recommendedName>
</protein>
<keyword evidence="5" id="KW-1185">Reference proteome</keyword>
<dbReference type="PANTHER" id="PTHR38434:SF1">
    <property type="entry name" value="BLL2549 PROTEIN"/>
    <property type="match status" value="1"/>
</dbReference>
<feature type="compositionally biased region" description="Basic and acidic residues" evidence="2">
    <location>
        <begin position="982"/>
        <end position="995"/>
    </location>
</feature>
<feature type="transmembrane region" description="Helical" evidence="3">
    <location>
        <begin position="306"/>
        <end position="326"/>
    </location>
</feature>